<dbReference type="Gene3D" id="3.90.70.200">
    <property type="entry name" value="Plus-3 domain"/>
    <property type="match status" value="1"/>
</dbReference>
<evidence type="ECO:0000256" key="4">
    <source>
        <dbReference type="ARBA" id="ARBA00023242"/>
    </source>
</evidence>
<dbReference type="InterPro" id="IPR004343">
    <property type="entry name" value="Plus-3_dom"/>
</dbReference>
<keyword evidence="5" id="KW-0175">Coiled coil</keyword>
<evidence type="ECO:0000256" key="2">
    <source>
        <dbReference type="ARBA" id="ARBA00023015"/>
    </source>
</evidence>
<feature type="compositionally biased region" description="Basic and acidic residues" evidence="6">
    <location>
        <begin position="164"/>
        <end position="174"/>
    </location>
</feature>
<feature type="coiled-coil region" evidence="5">
    <location>
        <begin position="425"/>
        <end position="452"/>
    </location>
</feature>
<feature type="compositionally biased region" description="Basic and acidic residues" evidence="6">
    <location>
        <begin position="126"/>
        <end position="135"/>
    </location>
</feature>
<evidence type="ECO:0000313" key="8">
    <source>
        <dbReference type="EMBL" id="KGR05494.1"/>
    </source>
</evidence>
<feature type="compositionally biased region" description="Acidic residues" evidence="6">
    <location>
        <begin position="70"/>
        <end position="83"/>
    </location>
</feature>
<evidence type="ECO:0000256" key="5">
    <source>
        <dbReference type="SAM" id="Coils"/>
    </source>
</evidence>
<dbReference type="Proteomes" id="UP000030161">
    <property type="component" value="Unassembled WGS sequence"/>
</dbReference>
<dbReference type="InterPro" id="IPR036128">
    <property type="entry name" value="Plus3-like_sf"/>
</dbReference>
<dbReference type="GO" id="GO:0016593">
    <property type="term" value="C:Cdc73/Paf1 complex"/>
    <property type="evidence" value="ECO:0007669"/>
    <property type="project" value="TreeGrafter"/>
</dbReference>
<evidence type="ECO:0000256" key="6">
    <source>
        <dbReference type="SAM" id="MobiDB-lite"/>
    </source>
</evidence>
<evidence type="ECO:0000256" key="3">
    <source>
        <dbReference type="ARBA" id="ARBA00023163"/>
    </source>
</evidence>
<accession>A0AB34PMX7</accession>
<gene>
    <name evidence="8" type="ORF">MG3_05063</name>
</gene>
<keyword evidence="3" id="KW-0804">Transcription</keyword>
<dbReference type="GO" id="GO:0003677">
    <property type="term" value="F:DNA binding"/>
    <property type="evidence" value="ECO:0007669"/>
    <property type="project" value="InterPro"/>
</dbReference>
<dbReference type="GO" id="GO:1990269">
    <property type="term" value="F:RNA polymerase II C-terminal domain phosphoserine binding"/>
    <property type="evidence" value="ECO:0007669"/>
    <property type="project" value="TreeGrafter"/>
</dbReference>
<feature type="region of interest" description="Disordered" evidence="6">
    <location>
        <begin position="1"/>
        <end position="108"/>
    </location>
</feature>
<dbReference type="EMBL" id="AJIX01000039">
    <property type="protein sequence ID" value="KGR05494.1"/>
    <property type="molecule type" value="Genomic_DNA"/>
</dbReference>
<name>A0AB34PMX7_CANAX</name>
<keyword evidence="4" id="KW-0539">Nucleus</keyword>
<comment type="caution">
    <text evidence="8">The sequence shown here is derived from an EMBL/GenBank/DDBJ whole genome shotgun (WGS) entry which is preliminary data.</text>
</comment>
<dbReference type="AlphaFoldDB" id="A0AB34PMX7"/>
<dbReference type="PROSITE" id="PS51360">
    <property type="entry name" value="PLUS3"/>
    <property type="match status" value="1"/>
</dbReference>
<keyword evidence="2" id="KW-0805">Transcription regulation</keyword>
<feature type="compositionally biased region" description="Acidic residues" evidence="6">
    <location>
        <begin position="37"/>
        <end position="46"/>
    </location>
</feature>
<reference evidence="8 9" key="1">
    <citation type="submission" date="2013-12" db="EMBL/GenBank/DDBJ databases">
        <title>The Genome Sequence of Candida albicans P78048.</title>
        <authorList>
            <consortium name="The Broad Institute Genome Sequencing Platform"/>
            <consortium name="The Broad Institute Genome Sequencing Center for Infectious Disease"/>
            <person name="Cuomo C."/>
            <person name="Bennett R."/>
            <person name="Hirakawa M."/>
            <person name="Noverr M."/>
            <person name="Mitchell A."/>
            <person name="Young S.K."/>
            <person name="Zeng Q."/>
            <person name="Gargeya S."/>
            <person name="Fitzgerald M."/>
            <person name="Abouelleil A."/>
            <person name="Alvarado L."/>
            <person name="Berlin A.M."/>
            <person name="Chapman S.B."/>
            <person name="Dewar J."/>
            <person name="Goldberg J."/>
            <person name="Griggs A."/>
            <person name="Gujja S."/>
            <person name="Hansen M."/>
            <person name="Howarth C."/>
            <person name="Imamovic A."/>
            <person name="Larimer J."/>
            <person name="McCowan C."/>
            <person name="Murphy C."/>
            <person name="Pearson M."/>
            <person name="Priest M."/>
            <person name="Roberts A."/>
            <person name="Saif S."/>
            <person name="Shea T."/>
            <person name="Sykes S."/>
            <person name="Wortman J."/>
            <person name="Nusbaum C."/>
            <person name="Birren B."/>
        </authorList>
    </citation>
    <scope>NUCLEOTIDE SEQUENCE [LARGE SCALE GENOMIC DNA]</scope>
    <source>
        <strain evidence="8 9">P78048</strain>
    </source>
</reference>
<feature type="region of interest" description="Disordered" evidence="6">
    <location>
        <begin position="126"/>
        <end position="221"/>
    </location>
</feature>
<dbReference type="SUPFAM" id="SSF159042">
    <property type="entry name" value="Plus3-like"/>
    <property type="match status" value="1"/>
</dbReference>
<comment type="subcellular location">
    <subcellularLocation>
        <location evidence="1">Nucleus</location>
    </subcellularLocation>
</comment>
<feature type="compositionally biased region" description="Basic and acidic residues" evidence="6">
    <location>
        <begin position="91"/>
        <end position="102"/>
    </location>
</feature>
<feature type="compositionally biased region" description="Basic residues" evidence="6">
    <location>
        <begin position="175"/>
        <end position="185"/>
    </location>
</feature>
<feature type="domain" description="Plus3" evidence="7">
    <location>
        <begin position="247"/>
        <end position="382"/>
    </location>
</feature>
<dbReference type="PANTHER" id="PTHR13115:SF8">
    <property type="entry name" value="RNA POLYMERASE-ASSOCIATED PROTEIN RTF1 HOMOLOG"/>
    <property type="match status" value="1"/>
</dbReference>
<dbReference type="SMART" id="SM00719">
    <property type="entry name" value="Plus3"/>
    <property type="match status" value="1"/>
</dbReference>
<evidence type="ECO:0000313" key="9">
    <source>
        <dbReference type="Proteomes" id="UP000030161"/>
    </source>
</evidence>
<feature type="compositionally biased region" description="Acidic residues" evidence="6">
    <location>
        <begin position="190"/>
        <end position="221"/>
    </location>
</feature>
<evidence type="ECO:0000259" key="7">
    <source>
        <dbReference type="PROSITE" id="PS51360"/>
    </source>
</evidence>
<protein>
    <submittedName>
        <fullName evidence="8">RNA polymerase-associated protein RTF1</fullName>
    </submittedName>
</protein>
<dbReference type="PANTHER" id="PTHR13115">
    <property type="entry name" value="RNA POLYMERASE-ASSOCIATED PROTEIN RTF1 HOMOLOG"/>
    <property type="match status" value="1"/>
</dbReference>
<organism evidence="8 9">
    <name type="scientific">Candida albicans P78048</name>
    <dbReference type="NCBI Taxonomy" id="1094989"/>
    <lineage>
        <taxon>Eukaryota</taxon>
        <taxon>Fungi</taxon>
        <taxon>Dikarya</taxon>
        <taxon>Ascomycota</taxon>
        <taxon>Saccharomycotina</taxon>
        <taxon>Pichiomycetes</taxon>
        <taxon>Debaryomycetaceae</taxon>
        <taxon>Candida/Lodderomyces clade</taxon>
        <taxon>Candida</taxon>
    </lineage>
</organism>
<sequence>MSDLEDDLLALAGGEDNTYESDEEITSSKRKPIVADDYNEDDDEDTVLSKRRRVESGDDDDYEPQQPQQGEEEEGEEFQENELIDPYPLEGKYKDEADREALDNMDEMEREQILFERMQEMDKYRERKYLQERMKQQQQQQKNVVGRIEPTRSSGRSKTGLKPAKKDKLTELRKQRAQHSKRKSRREADYAEGSEDEEDEDDEEPEEEEEEEDDDEEGFEEDYYDDYDGTVAWGGPSKVKKKRSTELAKLEDINRIKVGRTILTQYCFHSGFEDTIVDTFGKINLGMDRSTRQPIYRMVKIIDVKSRPERAYKLGHSNFDIFLTVSQNKDQKKDFPMSIFSDSPINQDEFDRYLKELNKTDEMIEFLDDVNSKFDELTKFYSKGLTDKDINDMIARKQKIQEKKGNISMYDAVNRKTNLLDRLKIAKQQGNLEKVQEIIEKLKDIDEILESQTSNQPTSKSLNTMTLVNERNRKLNSTNIRKAEIKFKSTAAQQQSDGDPFSRLKTATRMFYQDLINQENEKALKNVNMQQMIDEKTENEAKIAKSTYRDLGEMDKLIKTIDFDFELAV</sequence>
<evidence type="ECO:0000256" key="1">
    <source>
        <dbReference type="ARBA" id="ARBA00004123"/>
    </source>
</evidence>
<proteinExistence type="predicted"/>
<dbReference type="Pfam" id="PF03126">
    <property type="entry name" value="Plus-3"/>
    <property type="match status" value="1"/>
</dbReference>